<keyword evidence="2" id="KW-1185">Reference proteome</keyword>
<comment type="caution">
    <text evidence="1">The sequence shown here is derived from an EMBL/GenBank/DDBJ whole genome shotgun (WGS) entry which is preliminary data.</text>
</comment>
<gene>
    <name evidence="1" type="ORF">GCM10007315_21880</name>
</gene>
<dbReference type="SUPFAM" id="SSF53218">
    <property type="entry name" value="Molybdenum cofactor biosynthesis proteins"/>
    <property type="match status" value="1"/>
</dbReference>
<protein>
    <submittedName>
        <fullName evidence="1">Molybdopterin biosynthesis protein</fullName>
    </submittedName>
</protein>
<sequence length="311" mass="31569">MGAVLAHSMAGLRKGQLLDDPALAQLRAAGVDQVIVARLDPQDLGEDAAATAIGTALAGAGLVAGRAATGRVNLMAQGAGLLLADAEKIARINRINPLITLATLGQHARLTQGAMVATVKIIAYGVPAADVAQAVAAAQGALRLAPPVLCSACLIETTVDGSIPPPKGRDAIRQRLARLGVSLAPRVICPHQTAALAQSLAQAPEDLLLVLTASATSDPMDVMPAALHQAGGHVERFGMPVDPGNLLVVGDLGARPVIGLPGCARSPALNGADWVMERLICGIPVTADDVAQMGLGGLLKEPPSRPRSRTA</sequence>
<dbReference type="AlphaFoldDB" id="A0A918TSK2"/>
<evidence type="ECO:0000313" key="1">
    <source>
        <dbReference type="EMBL" id="GHC57967.1"/>
    </source>
</evidence>
<reference evidence="1" key="2">
    <citation type="submission" date="2020-09" db="EMBL/GenBank/DDBJ databases">
        <authorList>
            <person name="Sun Q."/>
            <person name="Kim S."/>
        </authorList>
    </citation>
    <scope>NUCLEOTIDE SEQUENCE</scope>
    <source>
        <strain evidence="1">KCTC 23310</strain>
    </source>
</reference>
<organism evidence="1 2">
    <name type="scientific">Neogemmobacter tilapiae</name>
    <dbReference type="NCBI Taxonomy" id="875041"/>
    <lineage>
        <taxon>Bacteria</taxon>
        <taxon>Pseudomonadati</taxon>
        <taxon>Pseudomonadota</taxon>
        <taxon>Alphaproteobacteria</taxon>
        <taxon>Rhodobacterales</taxon>
        <taxon>Paracoccaceae</taxon>
        <taxon>Neogemmobacter</taxon>
    </lineage>
</organism>
<proteinExistence type="predicted"/>
<dbReference type="InterPro" id="IPR036425">
    <property type="entry name" value="MoaB/Mog-like_dom_sf"/>
</dbReference>
<accession>A0A918TSK2</accession>
<dbReference type="Gene3D" id="3.40.980.10">
    <property type="entry name" value="MoaB/Mog-like domain"/>
    <property type="match status" value="1"/>
</dbReference>
<dbReference type="CDD" id="cd03522">
    <property type="entry name" value="MoeA_like"/>
    <property type="match status" value="1"/>
</dbReference>
<evidence type="ECO:0000313" key="2">
    <source>
        <dbReference type="Proteomes" id="UP000638981"/>
    </source>
</evidence>
<dbReference type="EMBL" id="BMYJ01000006">
    <property type="protein sequence ID" value="GHC57967.1"/>
    <property type="molecule type" value="Genomic_DNA"/>
</dbReference>
<dbReference type="Proteomes" id="UP000638981">
    <property type="component" value="Unassembled WGS sequence"/>
</dbReference>
<reference evidence="1" key="1">
    <citation type="journal article" date="2014" name="Int. J. Syst. Evol. Microbiol.">
        <title>Complete genome sequence of Corynebacterium casei LMG S-19264T (=DSM 44701T), isolated from a smear-ripened cheese.</title>
        <authorList>
            <consortium name="US DOE Joint Genome Institute (JGI-PGF)"/>
            <person name="Walter F."/>
            <person name="Albersmeier A."/>
            <person name="Kalinowski J."/>
            <person name="Ruckert C."/>
        </authorList>
    </citation>
    <scope>NUCLEOTIDE SEQUENCE</scope>
    <source>
        <strain evidence="1">KCTC 23310</strain>
    </source>
</reference>
<name>A0A918TSK2_9RHOB</name>